<organism evidence="2 3">
    <name type="scientific">Papaver nudicaule</name>
    <name type="common">Iceland poppy</name>
    <dbReference type="NCBI Taxonomy" id="74823"/>
    <lineage>
        <taxon>Eukaryota</taxon>
        <taxon>Viridiplantae</taxon>
        <taxon>Streptophyta</taxon>
        <taxon>Embryophyta</taxon>
        <taxon>Tracheophyta</taxon>
        <taxon>Spermatophyta</taxon>
        <taxon>Magnoliopsida</taxon>
        <taxon>Ranunculales</taxon>
        <taxon>Papaveraceae</taxon>
        <taxon>Papaveroideae</taxon>
        <taxon>Papaver</taxon>
    </lineage>
</organism>
<comment type="caution">
    <text evidence="2">The sequence shown here is derived from an EMBL/GenBank/DDBJ whole genome shotgun (WGS) entry which is preliminary data.</text>
</comment>
<evidence type="ECO:0000256" key="1">
    <source>
        <dbReference type="SAM" id="SignalP"/>
    </source>
</evidence>
<dbReference type="Proteomes" id="UP001177140">
    <property type="component" value="Unassembled WGS sequence"/>
</dbReference>
<evidence type="ECO:0000313" key="3">
    <source>
        <dbReference type="Proteomes" id="UP001177140"/>
    </source>
</evidence>
<dbReference type="EMBL" id="JAJJMA010249834">
    <property type="protein sequence ID" value="MCL7043729.1"/>
    <property type="molecule type" value="Genomic_DNA"/>
</dbReference>
<name>A0AA41VM95_PAPNU</name>
<keyword evidence="3" id="KW-1185">Reference proteome</keyword>
<protein>
    <submittedName>
        <fullName evidence="2">Uncharacterized protein</fullName>
    </submittedName>
</protein>
<gene>
    <name evidence="2" type="ORF">MKW94_022068</name>
</gene>
<keyword evidence="1" id="KW-0732">Signal</keyword>
<dbReference type="AlphaFoldDB" id="A0AA41VM95"/>
<proteinExistence type="predicted"/>
<sequence>MAKITMFLSFFLFVLIAMPISSSSRMILEEVEAVNKCPKVLCLQVVCPQSVFCPQVVLECPNGQYKPCCGCPRCCPI</sequence>
<accession>A0AA41VM95</accession>
<feature type="signal peptide" evidence="1">
    <location>
        <begin position="1"/>
        <end position="23"/>
    </location>
</feature>
<reference evidence="2" key="1">
    <citation type="submission" date="2022-03" db="EMBL/GenBank/DDBJ databases">
        <title>A functionally conserved STORR gene fusion in Papaver species that diverged 16.8 million years ago.</title>
        <authorList>
            <person name="Catania T."/>
        </authorList>
    </citation>
    <scope>NUCLEOTIDE SEQUENCE</scope>
    <source>
        <strain evidence="2">S-191538</strain>
    </source>
</reference>
<evidence type="ECO:0000313" key="2">
    <source>
        <dbReference type="EMBL" id="MCL7043729.1"/>
    </source>
</evidence>
<feature type="chain" id="PRO_5041297372" evidence="1">
    <location>
        <begin position="24"/>
        <end position="77"/>
    </location>
</feature>